<gene>
    <name evidence="1" type="ORF">LCGC14_2217250</name>
</gene>
<protein>
    <submittedName>
        <fullName evidence="1">Uncharacterized protein</fullName>
    </submittedName>
</protein>
<name>A0A0F9DZL0_9ZZZZ</name>
<dbReference type="EMBL" id="LAZR01029551">
    <property type="protein sequence ID" value="KKL59246.1"/>
    <property type="molecule type" value="Genomic_DNA"/>
</dbReference>
<accession>A0A0F9DZL0</accession>
<sequence>IDGCVQKLVHIMNQYNDFVGGDAPLAKKPDAIKILDAWAGREAQSAEREAQSAKHRLYHPA</sequence>
<feature type="non-terminal residue" evidence="1">
    <location>
        <position position="1"/>
    </location>
</feature>
<comment type="caution">
    <text evidence="1">The sequence shown here is derived from an EMBL/GenBank/DDBJ whole genome shotgun (WGS) entry which is preliminary data.</text>
</comment>
<reference evidence="1" key="1">
    <citation type="journal article" date="2015" name="Nature">
        <title>Complex archaea that bridge the gap between prokaryotes and eukaryotes.</title>
        <authorList>
            <person name="Spang A."/>
            <person name="Saw J.H."/>
            <person name="Jorgensen S.L."/>
            <person name="Zaremba-Niedzwiedzka K."/>
            <person name="Martijn J."/>
            <person name="Lind A.E."/>
            <person name="van Eijk R."/>
            <person name="Schleper C."/>
            <person name="Guy L."/>
            <person name="Ettema T.J."/>
        </authorList>
    </citation>
    <scope>NUCLEOTIDE SEQUENCE</scope>
</reference>
<proteinExistence type="predicted"/>
<evidence type="ECO:0000313" key="1">
    <source>
        <dbReference type="EMBL" id="KKL59246.1"/>
    </source>
</evidence>
<dbReference type="AlphaFoldDB" id="A0A0F9DZL0"/>
<organism evidence="1">
    <name type="scientific">marine sediment metagenome</name>
    <dbReference type="NCBI Taxonomy" id="412755"/>
    <lineage>
        <taxon>unclassified sequences</taxon>
        <taxon>metagenomes</taxon>
        <taxon>ecological metagenomes</taxon>
    </lineage>
</organism>